<dbReference type="GO" id="GO:0032259">
    <property type="term" value="P:methylation"/>
    <property type="evidence" value="ECO:0007669"/>
    <property type="project" value="UniProtKB-KW"/>
</dbReference>
<keyword evidence="2" id="KW-0489">Methyltransferase</keyword>
<dbReference type="Gene3D" id="3.40.50.150">
    <property type="entry name" value="Vaccinia Virus protein VP39"/>
    <property type="match status" value="1"/>
</dbReference>
<dbReference type="RefSeq" id="WP_246143034.1">
    <property type="nucleotide sequence ID" value="NZ_VNIA01000002.1"/>
</dbReference>
<name>A0A5S5DSX9_9FLAO</name>
<dbReference type="InterPro" id="IPR050508">
    <property type="entry name" value="Methyltransf_Superfamily"/>
</dbReference>
<dbReference type="InterPro" id="IPR029063">
    <property type="entry name" value="SAM-dependent_MTases_sf"/>
</dbReference>
<dbReference type="CDD" id="cd02440">
    <property type="entry name" value="AdoMet_MTases"/>
    <property type="match status" value="1"/>
</dbReference>
<evidence type="ECO:0000259" key="1">
    <source>
        <dbReference type="Pfam" id="PF08241"/>
    </source>
</evidence>
<feature type="domain" description="Methyltransferase type 11" evidence="1">
    <location>
        <begin position="55"/>
        <end position="138"/>
    </location>
</feature>
<proteinExistence type="predicted"/>
<keyword evidence="2" id="KW-0808">Transferase</keyword>
<evidence type="ECO:0000313" key="3">
    <source>
        <dbReference type="Proteomes" id="UP000323136"/>
    </source>
</evidence>
<dbReference type="AlphaFoldDB" id="A0A5S5DSX9"/>
<dbReference type="EMBL" id="VNIA01000002">
    <property type="protein sequence ID" value="TYP98987.1"/>
    <property type="molecule type" value="Genomic_DNA"/>
</dbReference>
<protein>
    <submittedName>
        <fullName evidence="2">Methyltransferase family protein</fullName>
    </submittedName>
</protein>
<evidence type="ECO:0000313" key="2">
    <source>
        <dbReference type="EMBL" id="TYP98987.1"/>
    </source>
</evidence>
<dbReference type="InterPro" id="IPR013216">
    <property type="entry name" value="Methyltransf_11"/>
</dbReference>
<dbReference type="SUPFAM" id="SSF53335">
    <property type="entry name" value="S-adenosyl-L-methionine-dependent methyltransferases"/>
    <property type="match status" value="1"/>
</dbReference>
<gene>
    <name evidence="2" type="ORF">C7447_102305</name>
</gene>
<keyword evidence="3" id="KW-1185">Reference proteome</keyword>
<dbReference type="GO" id="GO:0008757">
    <property type="term" value="F:S-adenosylmethionine-dependent methyltransferase activity"/>
    <property type="evidence" value="ECO:0007669"/>
    <property type="project" value="InterPro"/>
</dbReference>
<accession>A0A5S5DSX9</accession>
<organism evidence="2 3">
    <name type="scientific">Tenacibaculum adriaticum</name>
    <dbReference type="NCBI Taxonomy" id="413713"/>
    <lineage>
        <taxon>Bacteria</taxon>
        <taxon>Pseudomonadati</taxon>
        <taxon>Bacteroidota</taxon>
        <taxon>Flavobacteriia</taxon>
        <taxon>Flavobacteriales</taxon>
        <taxon>Flavobacteriaceae</taxon>
        <taxon>Tenacibaculum</taxon>
    </lineage>
</organism>
<sequence>MADLNTKNMLQTEIFNKNVEAYEAWYNDYPEVFQSEVAAIKEQLLKLPEKISGIEVGLGTGRFSEALGIKEGIEPSEEMAKRAVKRGIEIMKGVAEKLPYSDYYFDFLLFVTICHLNNLKGALNEAHRVLKPGGSIIIAFLDKNQTIAQQYEEKRHRSTFFKNATYYSVNKVKDLLKEAGFKDLEFNQTLFGELGNIKKVQAPKEGYGEGSFVVVKAIKK</sequence>
<dbReference type="PANTHER" id="PTHR42912:SF80">
    <property type="entry name" value="METHYLTRANSFERASE DOMAIN-CONTAINING PROTEIN"/>
    <property type="match status" value="1"/>
</dbReference>
<dbReference type="Proteomes" id="UP000323136">
    <property type="component" value="Unassembled WGS sequence"/>
</dbReference>
<dbReference type="PANTHER" id="PTHR42912">
    <property type="entry name" value="METHYLTRANSFERASE"/>
    <property type="match status" value="1"/>
</dbReference>
<comment type="caution">
    <text evidence="2">The sequence shown here is derived from an EMBL/GenBank/DDBJ whole genome shotgun (WGS) entry which is preliminary data.</text>
</comment>
<dbReference type="Pfam" id="PF08241">
    <property type="entry name" value="Methyltransf_11"/>
    <property type="match status" value="1"/>
</dbReference>
<reference evidence="2 3" key="1">
    <citation type="submission" date="2019-07" db="EMBL/GenBank/DDBJ databases">
        <title>Genomic Encyclopedia of Type Strains, Phase IV (KMG-IV): sequencing the most valuable type-strain genomes for metagenomic binning, comparative biology and taxonomic classification.</title>
        <authorList>
            <person name="Goeker M."/>
        </authorList>
    </citation>
    <scope>NUCLEOTIDE SEQUENCE [LARGE SCALE GENOMIC DNA]</scope>
    <source>
        <strain evidence="2 3">DSM 18961</strain>
    </source>
</reference>